<dbReference type="InterPro" id="IPR006887">
    <property type="entry name" value="P4R3-like_central_dom"/>
</dbReference>
<dbReference type="GO" id="GO:0072542">
    <property type="term" value="F:protein phosphatase activator activity"/>
    <property type="evidence" value="ECO:0007669"/>
    <property type="project" value="TreeGrafter"/>
</dbReference>
<feature type="domain" description="Serine/threonine-protein phosphatase 4 regulatory subunit 3-like central" evidence="4">
    <location>
        <begin position="149"/>
        <end position="710"/>
    </location>
</feature>
<dbReference type="Pfam" id="PF04802">
    <property type="entry name" value="PP4R3"/>
    <property type="match status" value="1"/>
</dbReference>
<dbReference type="GO" id="GO:0006974">
    <property type="term" value="P:DNA damage response"/>
    <property type="evidence" value="ECO:0007669"/>
    <property type="project" value="TreeGrafter"/>
</dbReference>
<protein>
    <recommendedName>
        <fullName evidence="8">Serine/threonine-protein phosphatase 4 regulatory subunit 3-like central domain-containing protein</fullName>
    </recommendedName>
</protein>
<evidence type="ECO:0000259" key="5">
    <source>
        <dbReference type="Pfam" id="PF22972"/>
    </source>
</evidence>
<dbReference type="Gene3D" id="2.30.29.30">
    <property type="entry name" value="Pleckstrin-homology domain (PH domain)/Phosphotyrosine-binding domain (PTB)"/>
    <property type="match status" value="1"/>
</dbReference>
<dbReference type="Proteomes" id="UP000769528">
    <property type="component" value="Unassembled WGS sequence"/>
</dbReference>
<reference evidence="6" key="1">
    <citation type="journal article" date="2021" name="Open Biol.">
        <title>Shared evolutionary footprints suggest mitochondrial oxidative damage underlies multiple complex I losses in fungi.</title>
        <authorList>
            <person name="Schikora-Tamarit M.A."/>
            <person name="Marcet-Houben M."/>
            <person name="Nosek J."/>
            <person name="Gabaldon T."/>
        </authorList>
    </citation>
    <scope>NUCLEOTIDE SEQUENCE</scope>
    <source>
        <strain evidence="6">CBS6341</strain>
    </source>
</reference>
<dbReference type="EMBL" id="JAEUBF010001112">
    <property type="protein sequence ID" value="KAH3672821.1"/>
    <property type="molecule type" value="Genomic_DNA"/>
</dbReference>
<dbReference type="OrthoDB" id="27483at2759"/>
<evidence type="ECO:0000256" key="3">
    <source>
        <dbReference type="SAM" id="MobiDB-lite"/>
    </source>
</evidence>
<evidence type="ECO:0008006" key="8">
    <source>
        <dbReference type="Google" id="ProtNLM"/>
    </source>
</evidence>
<proteinExistence type="predicted"/>
<evidence type="ECO:0000259" key="4">
    <source>
        <dbReference type="Pfam" id="PF04802"/>
    </source>
</evidence>
<keyword evidence="7" id="KW-1185">Reference proteome</keyword>
<organism evidence="6 7">
    <name type="scientific">Wickerhamomyces mucosus</name>
    <dbReference type="NCBI Taxonomy" id="1378264"/>
    <lineage>
        <taxon>Eukaryota</taxon>
        <taxon>Fungi</taxon>
        <taxon>Dikarya</taxon>
        <taxon>Ascomycota</taxon>
        <taxon>Saccharomycotina</taxon>
        <taxon>Saccharomycetes</taxon>
        <taxon>Phaffomycetales</taxon>
        <taxon>Wickerhamomycetaceae</taxon>
        <taxon>Wickerhamomyces</taxon>
    </lineage>
</organism>
<dbReference type="Pfam" id="PF22972">
    <property type="entry name" value="EVH1_PP4R3"/>
    <property type="match status" value="1"/>
</dbReference>
<feature type="region of interest" description="Disordered" evidence="3">
    <location>
        <begin position="716"/>
        <end position="764"/>
    </location>
</feature>
<dbReference type="PANTHER" id="PTHR23318">
    <property type="entry name" value="ATP SYNTHASE GAMMA-RELATED"/>
    <property type="match status" value="1"/>
</dbReference>
<dbReference type="InterPro" id="IPR016024">
    <property type="entry name" value="ARM-type_fold"/>
</dbReference>
<accession>A0A9P8PIT5</accession>
<evidence type="ECO:0000313" key="7">
    <source>
        <dbReference type="Proteomes" id="UP000769528"/>
    </source>
</evidence>
<dbReference type="AlphaFoldDB" id="A0A9P8PIT5"/>
<dbReference type="GO" id="GO:0005654">
    <property type="term" value="C:nucleoplasm"/>
    <property type="evidence" value="ECO:0007669"/>
    <property type="project" value="TreeGrafter"/>
</dbReference>
<dbReference type="InterPro" id="IPR011989">
    <property type="entry name" value="ARM-like"/>
</dbReference>
<evidence type="ECO:0000256" key="2">
    <source>
        <dbReference type="ARBA" id="ARBA00023242"/>
    </source>
</evidence>
<dbReference type="PANTHER" id="PTHR23318:SF0">
    <property type="entry name" value="SERINE_THREONINE-PROTEIN PHOSPHATASE 4 REGULATORY SUBUNIT 3"/>
    <property type="match status" value="1"/>
</dbReference>
<gene>
    <name evidence="6" type="ORF">WICMUC_004043</name>
</gene>
<feature type="domain" description="PP4R3 EVH1-like" evidence="5">
    <location>
        <begin position="11"/>
        <end position="105"/>
    </location>
</feature>
<reference evidence="6" key="2">
    <citation type="submission" date="2021-01" db="EMBL/GenBank/DDBJ databases">
        <authorList>
            <person name="Schikora-Tamarit M.A."/>
        </authorList>
    </citation>
    <scope>NUCLEOTIDE SEQUENCE</scope>
    <source>
        <strain evidence="6">CBS6341</strain>
    </source>
</reference>
<evidence type="ECO:0000313" key="6">
    <source>
        <dbReference type="EMBL" id="KAH3672821.1"/>
    </source>
</evidence>
<comment type="subcellular location">
    <subcellularLocation>
        <location evidence="1">Nucleus</location>
    </subcellularLocation>
</comment>
<dbReference type="Gene3D" id="1.25.10.10">
    <property type="entry name" value="Leucine-rich Repeat Variant"/>
    <property type="match status" value="1"/>
</dbReference>
<comment type="caution">
    <text evidence="6">The sequence shown here is derived from an EMBL/GenBank/DDBJ whole genome shotgun (WGS) entry which is preliminary data.</text>
</comment>
<dbReference type="InterPro" id="IPR051137">
    <property type="entry name" value="PP4R3-like"/>
</dbReference>
<sequence length="869" mass="100264">MTKPNKNQTLKRVKVYLLSDTWIDNGTGYCFGEIMDDQTAYLIVKNELDEKDELLRAKIEGNIQFQRQQDTLIVWTDLQGQNIALSFQEKDGCSSLCDFLIKVHRGNLAPEISLVSVITNEIDGDITELITGPINYPPIIPEADDLYDILNCFNENSNSAYYKQSISNFISMNNYLPKLIKLFQESEDNRNIKSLHLLCNIIKSLILYNEGVIIELILDDNHLMGVVGILEYDPDYPQYKSNHRSFLKDDSKFKEVLPLKNDHVKHLIKRTYILQFLKDVVLARLLDDPTFSFISTLIHFNEVEIIEFLEKNQFIDDLFALYKTEDTNEELLRQRRDCIKLLHQFVLIAKSLQPHQKTSFYKSLIKRGLLKTINFILGDDSGNVRVLGTEIIVAIIEHDVLLINGIIEDDLEENEFQGKIDRDNDNTNGNEPVKSTSKLDFFRSDDYEKVDDDDDDYPAKDLTNSSYYQHKNISLSDDMTLLLVLTKFLLEDKNPGLRIQAFEALKSLLDPINNFNIPLNQQENDLAGIQTLDYFNAFYAKVAPLLFKPLIELKQDDDTTEDDELHIYLCELIIFCSKDRTISRSFFLENHILQGISKLIQPTHKLQLRLAAVRSLKSIIQLNDDYYTRYIISEDLFHEIFNLFEETKGFADLTYSTILHLFEIILSGFEKIEDRKNYKLLARYIVTNYKSVLIKYDTVNSGPDLIKAVEDQDNSVNKLDEREDLETDYGDDDDDDNDDGNDNDDENEEDEERPEILTEPLQEEDILTNELIIKQNEELLAKDNEPISTPKKIINQDEKVDKALNNSVLSNVFKEDEDSALSTSSPLATKRLNEDEDHDLNGSDIKRKVTLKQKFANAGKKIASKFTSK</sequence>
<name>A0A9P8PIT5_9ASCO</name>
<dbReference type="SUPFAM" id="SSF48371">
    <property type="entry name" value="ARM repeat"/>
    <property type="match status" value="1"/>
</dbReference>
<keyword evidence="2" id="KW-0539">Nucleus</keyword>
<dbReference type="GO" id="GO:0030289">
    <property type="term" value="C:protein phosphatase 4 complex"/>
    <property type="evidence" value="ECO:0007669"/>
    <property type="project" value="TreeGrafter"/>
</dbReference>
<feature type="region of interest" description="Disordered" evidence="3">
    <location>
        <begin position="816"/>
        <end position="843"/>
    </location>
</feature>
<dbReference type="InterPro" id="IPR055236">
    <property type="entry name" value="EVH1_PP4R3"/>
</dbReference>
<evidence type="ECO:0000256" key="1">
    <source>
        <dbReference type="ARBA" id="ARBA00004123"/>
    </source>
</evidence>
<feature type="compositionally biased region" description="Acidic residues" evidence="3">
    <location>
        <begin position="722"/>
        <end position="753"/>
    </location>
</feature>
<dbReference type="InterPro" id="IPR011993">
    <property type="entry name" value="PH-like_dom_sf"/>
</dbReference>